<name>A0A2P5WJV8_GOSBA</name>
<reference evidence="1 2" key="1">
    <citation type="submission" date="2015-01" db="EMBL/GenBank/DDBJ databases">
        <title>Genome of allotetraploid Gossypium barbadense reveals genomic plasticity and fiber elongation in cotton evolution.</title>
        <authorList>
            <person name="Chen X."/>
            <person name="Liu X."/>
            <person name="Zhao B."/>
            <person name="Zheng H."/>
            <person name="Hu Y."/>
            <person name="Lu G."/>
            <person name="Yang C."/>
            <person name="Chen J."/>
            <person name="Shan C."/>
            <person name="Zhang L."/>
            <person name="Zhou Y."/>
            <person name="Wang L."/>
            <person name="Guo W."/>
            <person name="Bai Y."/>
            <person name="Ruan J."/>
            <person name="Shangguan X."/>
            <person name="Mao Y."/>
            <person name="Jiang J."/>
            <person name="Zhu Y."/>
            <person name="Lei J."/>
            <person name="Kang H."/>
            <person name="Chen S."/>
            <person name="He X."/>
            <person name="Wang R."/>
            <person name="Wang Y."/>
            <person name="Chen J."/>
            <person name="Wang L."/>
            <person name="Yu S."/>
            <person name="Wang B."/>
            <person name="Wei J."/>
            <person name="Song S."/>
            <person name="Lu X."/>
            <person name="Gao Z."/>
            <person name="Gu W."/>
            <person name="Deng X."/>
            <person name="Ma D."/>
            <person name="Wang S."/>
            <person name="Liang W."/>
            <person name="Fang L."/>
            <person name="Cai C."/>
            <person name="Zhu X."/>
            <person name="Zhou B."/>
            <person name="Zhang Y."/>
            <person name="Chen Z."/>
            <person name="Xu S."/>
            <person name="Zhu R."/>
            <person name="Wang S."/>
            <person name="Zhang T."/>
            <person name="Zhao G."/>
        </authorList>
    </citation>
    <scope>NUCLEOTIDE SEQUENCE [LARGE SCALE GENOMIC DNA]</scope>
    <source>
        <strain evidence="2">cv. Xinhai21</strain>
        <tissue evidence="1">Leaf</tissue>
    </source>
</reference>
<gene>
    <name evidence="1" type="ORF">GOBAR_AA29348</name>
</gene>
<evidence type="ECO:0000313" key="1">
    <source>
        <dbReference type="EMBL" id="PPR91334.1"/>
    </source>
</evidence>
<evidence type="ECO:0008006" key="3">
    <source>
        <dbReference type="Google" id="ProtNLM"/>
    </source>
</evidence>
<dbReference type="OrthoDB" id="1435920at2759"/>
<dbReference type="Proteomes" id="UP000239757">
    <property type="component" value="Unassembled WGS sequence"/>
</dbReference>
<sequence length="118" mass="13318">MSSFLTWMCYGLKVLRNKYGVISKWSSSIHPSSCSFLWRALYNIWEDVPNGVNWALGIGRIVSFSGTQKSFFVLKELIGGTLSAMAYWKLWKNRNAFVFNSDIVGTMEMMGGEVKAGD</sequence>
<dbReference type="EMBL" id="KZ667364">
    <property type="protein sequence ID" value="PPR91334.1"/>
    <property type="molecule type" value="Genomic_DNA"/>
</dbReference>
<accession>A0A2P5WJV8</accession>
<evidence type="ECO:0000313" key="2">
    <source>
        <dbReference type="Proteomes" id="UP000239757"/>
    </source>
</evidence>
<dbReference type="AlphaFoldDB" id="A0A2P5WJV8"/>
<organism evidence="1 2">
    <name type="scientific">Gossypium barbadense</name>
    <name type="common">Sea Island cotton</name>
    <name type="synonym">Hibiscus barbadensis</name>
    <dbReference type="NCBI Taxonomy" id="3634"/>
    <lineage>
        <taxon>Eukaryota</taxon>
        <taxon>Viridiplantae</taxon>
        <taxon>Streptophyta</taxon>
        <taxon>Embryophyta</taxon>
        <taxon>Tracheophyta</taxon>
        <taxon>Spermatophyta</taxon>
        <taxon>Magnoliopsida</taxon>
        <taxon>eudicotyledons</taxon>
        <taxon>Gunneridae</taxon>
        <taxon>Pentapetalae</taxon>
        <taxon>rosids</taxon>
        <taxon>malvids</taxon>
        <taxon>Malvales</taxon>
        <taxon>Malvaceae</taxon>
        <taxon>Malvoideae</taxon>
        <taxon>Gossypium</taxon>
    </lineage>
</organism>
<proteinExistence type="predicted"/>
<protein>
    <recommendedName>
        <fullName evidence="3">Reverse transcriptase zinc-binding domain-containing protein</fullName>
    </recommendedName>
</protein>